<dbReference type="PANTHER" id="PTHR11735:SF11">
    <property type="entry name" value="TRNA THREONYLCARBAMOYLADENOSINE BIOSYNTHESIS PROTEIN TSAB"/>
    <property type="match status" value="1"/>
</dbReference>
<proteinExistence type="predicted"/>
<dbReference type="GO" id="GO:0006508">
    <property type="term" value="P:proteolysis"/>
    <property type="evidence" value="ECO:0007669"/>
    <property type="project" value="UniProtKB-KW"/>
</dbReference>
<evidence type="ECO:0000313" key="5">
    <source>
        <dbReference type="Proteomes" id="UP000321057"/>
    </source>
</evidence>
<dbReference type="GeneID" id="93844665"/>
<dbReference type="Proteomes" id="UP000321057">
    <property type="component" value="Unassembled WGS sequence"/>
</dbReference>
<dbReference type="AlphaFoldDB" id="A0A0D0SLT6"/>
<evidence type="ECO:0000313" key="2">
    <source>
        <dbReference type="EMBL" id="GEQ06825.1"/>
    </source>
</evidence>
<dbReference type="InterPro" id="IPR043129">
    <property type="entry name" value="ATPase_NBD"/>
</dbReference>
<dbReference type="EMBL" id="UHDK01000001">
    <property type="protein sequence ID" value="SUM34179.1"/>
    <property type="molecule type" value="Genomic_DNA"/>
</dbReference>
<keyword evidence="3" id="KW-0378">Hydrolase</keyword>
<keyword evidence="5" id="KW-1185">Reference proteome</keyword>
<evidence type="ECO:0000313" key="4">
    <source>
        <dbReference type="Proteomes" id="UP000255277"/>
    </source>
</evidence>
<reference evidence="3 4" key="1">
    <citation type="submission" date="2018-06" db="EMBL/GenBank/DDBJ databases">
        <authorList>
            <consortium name="Pathogen Informatics"/>
            <person name="Doyle S."/>
        </authorList>
    </citation>
    <scope>NUCLEOTIDE SEQUENCE [LARGE SCALE GENOMIC DNA]</scope>
    <source>
        <strain evidence="3 4">NCTC12195</strain>
    </source>
</reference>
<dbReference type="SUPFAM" id="SSF53067">
    <property type="entry name" value="Actin-like ATPase domain"/>
    <property type="match status" value="2"/>
</dbReference>
<protein>
    <submittedName>
        <fullName evidence="3">Glycoprotease</fullName>
    </submittedName>
    <submittedName>
        <fullName evidence="2">tRNA (Adenosine(37)-N6)-threonylcarbamoyltransferase complex dimerization subunit type 1 TsaB</fullName>
    </submittedName>
</protein>
<dbReference type="Pfam" id="PF00814">
    <property type="entry name" value="TsaD"/>
    <property type="match status" value="1"/>
</dbReference>
<dbReference type="GO" id="GO:0008233">
    <property type="term" value="F:peptidase activity"/>
    <property type="evidence" value="ECO:0007669"/>
    <property type="project" value="UniProtKB-KW"/>
</dbReference>
<gene>
    <name evidence="3" type="primary">ydiC</name>
    <name evidence="3" type="ORF">NCTC12195_03688</name>
    <name evidence="2" type="ORF">SGA02_26530</name>
</gene>
<evidence type="ECO:0000259" key="1">
    <source>
        <dbReference type="Pfam" id="PF00814"/>
    </source>
</evidence>
<dbReference type="NCBIfam" id="TIGR03725">
    <property type="entry name" value="T6A_YeaZ"/>
    <property type="match status" value="1"/>
</dbReference>
<accession>A0A0D0SLT6</accession>
<dbReference type="STRING" id="1293.SH09_09525"/>
<dbReference type="PANTHER" id="PTHR11735">
    <property type="entry name" value="TRNA N6-ADENOSINE THREONYLCARBAMOYLTRANSFERASE"/>
    <property type="match status" value="1"/>
</dbReference>
<sequence length="220" mass="24378">MNYLLIDTSNQPLSVAVVQDKETLSEINTNIKKNHSIQLMPSIKQVIADSGLDKSAIDGIVVAKGPGSYTGLRIGVTVAKTLAYAMNAKLYGVSSLKALAATAKNEQGLIVPVFDARREAVYTGVYKYVDQQLVTVIEDQYLPITQLLQALHELGEDYTFVGPDTDHLQIHLDGKCVANIPQAKYMIEMLESPENVHEFTPNYIKLSEAERNWLNQQNKN</sequence>
<dbReference type="GO" id="GO:0002949">
    <property type="term" value="P:tRNA threonylcarbamoyladenosine modification"/>
    <property type="evidence" value="ECO:0007669"/>
    <property type="project" value="InterPro"/>
</dbReference>
<feature type="domain" description="Gcp-like" evidence="1">
    <location>
        <begin position="29"/>
        <end position="167"/>
    </location>
</feature>
<reference evidence="2 5" key="2">
    <citation type="submission" date="2019-07" db="EMBL/GenBank/DDBJ databases">
        <title>Whole genome shotgun sequence of Staphylococcus gallinarum NBRC 109767.</title>
        <authorList>
            <person name="Hosoyama A."/>
            <person name="Uohara A."/>
            <person name="Ohji S."/>
            <person name="Ichikawa N."/>
        </authorList>
    </citation>
    <scope>NUCLEOTIDE SEQUENCE [LARGE SCALE GENOMIC DNA]</scope>
    <source>
        <strain evidence="2 5">NBRC 109767</strain>
    </source>
</reference>
<name>A0A0D0SLT6_STAGA</name>
<dbReference type="InterPro" id="IPR000905">
    <property type="entry name" value="Gcp-like_dom"/>
</dbReference>
<dbReference type="Gene3D" id="3.30.420.40">
    <property type="match status" value="2"/>
</dbReference>
<organism evidence="3 4">
    <name type="scientific">Staphylococcus gallinarum</name>
    <dbReference type="NCBI Taxonomy" id="1293"/>
    <lineage>
        <taxon>Bacteria</taxon>
        <taxon>Bacillati</taxon>
        <taxon>Bacillota</taxon>
        <taxon>Bacilli</taxon>
        <taxon>Bacillales</taxon>
        <taxon>Staphylococcaceae</taxon>
        <taxon>Staphylococcus</taxon>
    </lineage>
</organism>
<dbReference type="Proteomes" id="UP000255277">
    <property type="component" value="Unassembled WGS sequence"/>
</dbReference>
<evidence type="ECO:0000313" key="3">
    <source>
        <dbReference type="EMBL" id="SUM34179.1"/>
    </source>
</evidence>
<dbReference type="OrthoDB" id="9784166at2"/>
<keyword evidence="3" id="KW-0645">Protease</keyword>
<dbReference type="GO" id="GO:0005829">
    <property type="term" value="C:cytosol"/>
    <property type="evidence" value="ECO:0007669"/>
    <property type="project" value="TreeGrafter"/>
</dbReference>
<dbReference type="CDD" id="cd24032">
    <property type="entry name" value="ASKHA_NBD_TsaB"/>
    <property type="match status" value="1"/>
</dbReference>
<dbReference type="EMBL" id="BKAX01000013">
    <property type="protein sequence ID" value="GEQ06825.1"/>
    <property type="molecule type" value="Genomic_DNA"/>
</dbReference>
<dbReference type="InterPro" id="IPR022496">
    <property type="entry name" value="T6A_TsaB"/>
</dbReference>
<dbReference type="RefSeq" id="WP_042739416.1">
    <property type="nucleotide sequence ID" value="NZ_BKAX01000013.1"/>
</dbReference>